<dbReference type="SUPFAM" id="SSF58104">
    <property type="entry name" value="Methyl-accepting chemotaxis protein (MCP) signaling domain"/>
    <property type="match status" value="1"/>
</dbReference>
<dbReference type="Gene3D" id="1.10.287.950">
    <property type="entry name" value="Methyl-accepting chemotaxis protein"/>
    <property type="match status" value="1"/>
</dbReference>
<dbReference type="Gene3D" id="1.10.8.500">
    <property type="entry name" value="HAMP domain in histidine kinase"/>
    <property type="match status" value="1"/>
</dbReference>
<dbReference type="Proteomes" id="UP001218246">
    <property type="component" value="Unassembled WGS sequence"/>
</dbReference>
<gene>
    <name evidence="10" type="ORF">P6P90_10050</name>
</gene>
<dbReference type="SMART" id="SM00283">
    <property type="entry name" value="MA"/>
    <property type="match status" value="1"/>
</dbReference>
<dbReference type="Pfam" id="PF00015">
    <property type="entry name" value="MCPsignal"/>
    <property type="match status" value="1"/>
</dbReference>
<evidence type="ECO:0000256" key="6">
    <source>
        <dbReference type="PROSITE-ProRule" id="PRU00284"/>
    </source>
</evidence>
<evidence type="ECO:0000256" key="3">
    <source>
        <dbReference type="ARBA" id="ARBA00023136"/>
    </source>
</evidence>
<evidence type="ECO:0000256" key="5">
    <source>
        <dbReference type="ARBA" id="ARBA00029447"/>
    </source>
</evidence>
<dbReference type="CDD" id="cd06225">
    <property type="entry name" value="HAMP"/>
    <property type="match status" value="1"/>
</dbReference>
<dbReference type="RefSeq" id="WP_278018103.1">
    <property type="nucleotide sequence ID" value="NZ_JARRRY010000004.1"/>
</dbReference>
<dbReference type="InterPro" id="IPR004090">
    <property type="entry name" value="Chemotax_Me-accpt_rcpt"/>
</dbReference>
<keyword evidence="11" id="KW-1185">Reference proteome</keyword>
<proteinExistence type="inferred from homology"/>
<evidence type="ECO:0000313" key="11">
    <source>
        <dbReference type="Proteomes" id="UP001218246"/>
    </source>
</evidence>
<dbReference type="EMBL" id="JARULN010000007">
    <property type="protein sequence ID" value="MDG5754313.1"/>
    <property type="molecule type" value="Genomic_DNA"/>
</dbReference>
<dbReference type="CDD" id="cd11386">
    <property type="entry name" value="MCP_signal"/>
    <property type="match status" value="1"/>
</dbReference>
<dbReference type="Pfam" id="PF00672">
    <property type="entry name" value="HAMP"/>
    <property type="match status" value="1"/>
</dbReference>
<name>A0ABT6H650_9BACI</name>
<evidence type="ECO:0000313" key="10">
    <source>
        <dbReference type="EMBL" id="MDG5754313.1"/>
    </source>
</evidence>
<dbReference type="PROSITE" id="PS50111">
    <property type="entry name" value="CHEMOTAXIS_TRANSDUC_2"/>
    <property type="match status" value="1"/>
</dbReference>
<keyword evidence="4 6" id="KW-0807">Transducer</keyword>
<evidence type="ECO:0000256" key="1">
    <source>
        <dbReference type="ARBA" id="ARBA00004236"/>
    </source>
</evidence>
<protein>
    <submittedName>
        <fullName evidence="10">Methyl-accepting chemotaxis protein</fullName>
    </submittedName>
</protein>
<feature type="domain" description="Methyl-accepting transducer" evidence="8">
    <location>
        <begin position="271"/>
        <end position="507"/>
    </location>
</feature>
<evidence type="ECO:0000259" key="9">
    <source>
        <dbReference type="PROSITE" id="PS50885"/>
    </source>
</evidence>
<organism evidence="10 11">
    <name type="scientific">Ectobacillus antri</name>
    <dbReference type="NCBI Taxonomy" id="2486280"/>
    <lineage>
        <taxon>Bacteria</taxon>
        <taxon>Bacillati</taxon>
        <taxon>Bacillota</taxon>
        <taxon>Bacilli</taxon>
        <taxon>Bacillales</taxon>
        <taxon>Bacillaceae</taxon>
        <taxon>Ectobacillus</taxon>
    </lineage>
</organism>
<sequence length="557" mass="61087">MKLNIRKKISFSFLLVIALMLSVVVISNYGMRSLHNQYSHLLEVESKDLEKTRLIQVSSTRLESQFYSYLLSKEADDVKAMQSEQGIILKRIQSIKENETNKKSKEYLGQIEGLVQAHEKRLTQAIKQNEIETSIQENILAISREIRTIADQLALEKQREIDEVVASSSADIEKKLRWSLLMSAGAIILSVAVGIILSIVLSRPIKLISAQAEEISKGNLAISDLQIRTKDETSILAHSFNTMKANLRELIHQIQAGAGQVSKTASELASGSEENTAATQQVSEHIQCTSQDMQEQLSHIHMSKMQLQEAAQDIEGIAINVQDVSVSAGYAAELSMQGQNVIQAVIKQMAVIQSTIDAVAENVESLNKRSTDINSITEAIKWIADQTNLLSLNAAIEAARAGEHGRGFAVVADEVRKLAVQSAKSAQDITALVKLVQEEANQAFQAAQQGMSEVNQGLEAVQTAGKQFTNIHESFTNVDDKIAGIREAIQQVSTQSKEIVQVFEQMSSKTDEMAMRLQTVAETAKEQSAASEEIAASAEEMTAMAEGLHKGIAKFKV</sequence>
<dbReference type="PRINTS" id="PR00260">
    <property type="entry name" value="CHEMTRNSDUCR"/>
</dbReference>
<evidence type="ECO:0000259" key="8">
    <source>
        <dbReference type="PROSITE" id="PS50111"/>
    </source>
</evidence>
<keyword evidence="7" id="KW-1133">Transmembrane helix</keyword>
<dbReference type="PANTHER" id="PTHR32089:SF112">
    <property type="entry name" value="LYSOZYME-LIKE PROTEIN-RELATED"/>
    <property type="match status" value="1"/>
</dbReference>
<keyword evidence="7" id="KW-0812">Transmembrane</keyword>
<accession>A0ABT6H650</accession>
<keyword evidence="2" id="KW-1003">Cell membrane</keyword>
<dbReference type="InterPro" id="IPR004089">
    <property type="entry name" value="MCPsignal_dom"/>
</dbReference>
<dbReference type="PANTHER" id="PTHR32089">
    <property type="entry name" value="METHYL-ACCEPTING CHEMOTAXIS PROTEIN MCPB"/>
    <property type="match status" value="1"/>
</dbReference>
<comment type="similarity">
    <text evidence="5">Belongs to the methyl-accepting chemotaxis (MCP) protein family.</text>
</comment>
<dbReference type="PROSITE" id="PS50885">
    <property type="entry name" value="HAMP"/>
    <property type="match status" value="1"/>
</dbReference>
<evidence type="ECO:0000256" key="2">
    <source>
        <dbReference type="ARBA" id="ARBA00022475"/>
    </source>
</evidence>
<feature type="transmembrane region" description="Helical" evidence="7">
    <location>
        <begin position="12"/>
        <end position="31"/>
    </location>
</feature>
<reference evidence="10 11" key="1">
    <citation type="submission" date="2023-04" db="EMBL/GenBank/DDBJ databases">
        <title>Ectobacillus antri isolated from activated sludge.</title>
        <authorList>
            <person name="Yan P."/>
            <person name="Liu X."/>
        </authorList>
    </citation>
    <scope>NUCLEOTIDE SEQUENCE [LARGE SCALE GENOMIC DNA]</scope>
    <source>
        <strain evidence="10 11">C18H</strain>
    </source>
</reference>
<feature type="domain" description="HAMP" evidence="9">
    <location>
        <begin position="199"/>
        <end position="252"/>
    </location>
</feature>
<evidence type="ECO:0000256" key="4">
    <source>
        <dbReference type="ARBA" id="ARBA00023224"/>
    </source>
</evidence>
<evidence type="ECO:0000256" key="7">
    <source>
        <dbReference type="SAM" id="Phobius"/>
    </source>
</evidence>
<feature type="transmembrane region" description="Helical" evidence="7">
    <location>
        <begin position="178"/>
        <end position="201"/>
    </location>
</feature>
<dbReference type="InterPro" id="IPR003660">
    <property type="entry name" value="HAMP_dom"/>
</dbReference>
<dbReference type="SMART" id="SM00304">
    <property type="entry name" value="HAMP"/>
    <property type="match status" value="2"/>
</dbReference>
<keyword evidence="3 7" id="KW-0472">Membrane</keyword>
<comment type="caution">
    <text evidence="10">The sequence shown here is derived from an EMBL/GenBank/DDBJ whole genome shotgun (WGS) entry which is preliminary data.</text>
</comment>
<comment type="subcellular location">
    <subcellularLocation>
        <location evidence="1">Cell membrane</location>
    </subcellularLocation>
</comment>